<gene>
    <name evidence="14" type="ORF">HMN09_00235900</name>
</gene>
<name>A0A8H6WNQ9_MYCCL</name>
<comment type="caution">
    <text evidence="14">The sequence shown here is derived from an EMBL/GenBank/DDBJ whole genome shotgun (WGS) entry which is preliminary data.</text>
</comment>
<evidence type="ECO:0000256" key="12">
    <source>
        <dbReference type="SAM" id="MobiDB-lite"/>
    </source>
</evidence>
<dbReference type="AlphaFoldDB" id="A0A8H6WNQ9"/>
<dbReference type="GO" id="GO:0015098">
    <property type="term" value="F:molybdate ion transmembrane transporter activity"/>
    <property type="evidence" value="ECO:0007669"/>
    <property type="project" value="InterPro"/>
</dbReference>
<evidence type="ECO:0000256" key="5">
    <source>
        <dbReference type="ARBA" id="ARBA00022475"/>
    </source>
</evidence>
<dbReference type="InterPro" id="IPR036259">
    <property type="entry name" value="MFS_trans_sf"/>
</dbReference>
<feature type="transmembrane region" description="Helical" evidence="13">
    <location>
        <begin position="316"/>
        <end position="336"/>
    </location>
</feature>
<evidence type="ECO:0000256" key="9">
    <source>
        <dbReference type="ARBA" id="ARBA00023136"/>
    </source>
</evidence>
<dbReference type="PANTHER" id="PTHR23516:SF1">
    <property type="entry name" value="MOLYBDATE-ANION TRANSPORTER"/>
    <property type="match status" value="1"/>
</dbReference>
<keyword evidence="15" id="KW-1185">Reference proteome</keyword>
<proteinExistence type="predicted"/>
<dbReference type="PANTHER" id="PTHR23516">
    <property type="entry name" value="SAM (S-ADENOSYL METHIONINE) TRANSPORTER"/>
    <property type="match status" value="1"/>
</dbReference>
<evidence type="ECO:0000313" key="14">
    <source>
        <dbReference type="EMBL" id="KAF7318999.1"/>
    </source>
</evidence>
<comment type="subcellular location">
    <subcellularLocation>
        <location evidence="2">Cell membrane</location>
        <topology evidence="2">Multi-pass membrane protein</topology>
    </subcellularLocation>
</comment>
<evidence type="ECO:0000256" key="3">
    <source>
        <dbReference type="ARBA" id="ARBA00021242"/>
    </source>
</evidence>
<keyword evidence="7 13" id="KW-1133">Transmembrane helix</keyword>
<sequence>MSFYERDLLFLAVACVAGFALDHHLSKRRRRDAQEETRELEEHAENGSNGIKTASGVGTPNALASLSKTYLAVYALVMGADWLQGPYIYSLYHEQYQLPEQMVAVLFVAGFVSAGLAAPLVGGLADQHGRKRLCLIFCGLYISACICILSPTLPILLVGRVLGGTATSILFSAFESWLVSAAHSHGLSSSDLSLLMGRATTLNGLIATVSGVLSNQLVAFSNSFATPFVASAALLVLASILIRSTWSENYGSMSAAKDASSDPFQLHRLGAAWRIVSQDTRLLVLGITQTVFEGSMYLFVFLWVPALQEFSTDELLPLGYIFSALMLSMMLGSLFYSQASTLSPDNSLITHAKLSSCVCVLAALALALAVSQPSAHVRFWAFCLFEACVGCYYPVQGMLRSTLITNDQRATLSALFRVPLNVFVVVSLLTGIESAGTRGAVLSACSVMLGVASVLTGVFIVGAAPT</sequence>
<dbReference type="EMBL" id="JACAZE010000003">
    <property type="protein sequence ID" value="KAF7318999.1"/>
    <property type="molecule type" value="Genomic_DNA"/>
</dbReference>
<evidence type="ECO:0000256" key="7">
    <source>
        <dbReference type="ARBA" id="ARBA00022989"/>
    </source>
</evidence>
<keyword evidence="9 13" id="KW-0472">Membrane</keyword>
<keyword evidence="8" id="KW-0406">Ion transport</keyword>
<keyword evidence="4" id="KW-0813">Transport</keyword>
<feature type="transmembrane region" description="Helical" evidence="13">
    <location>
        <begin position="415"/>
        <end position="435"/>
    </location>
</feature>
<feature type="transmembrane region" description="Helical" evidence="13">
    <location>
        <begin position="224"/>
        <end position="242"/>
    </location>
</feature>
<evidence type="ECO:0000256" key="2">
    <source>
        <dbReference type="ARBA" id="ARBA00004651"/>
    </source>
</evidence>
<evidence type="ECO:0000313" key="15">
    <source>
        <dbReference type="Proteomes" id="UP000613580"/>
    </source>
</evidence>
<feature type="transmembrane region" description="Helical" evidence="13">
    <location>
        <begin position="348"/>
        <end position="371"/>
    </location>
</feature>
<feature type="transmembrane region" description="Helical" evidence="13">
    <location>
        <begin position="377"/>
        <end position="395"/>
    </location>
</feature>
<feature type="region of interest" description="Disordered" evidence="12">
    <location>
        <begin position="32"/>
        <end position="53"/>
    </location>
</feature>
<evidence type="ECO:0000256" key="11">
    <source>
        <dbReference type="ARBA" id="ARBA00032555"/>
    </source>
</evidence>
<dbReference type="Pfam" id="PF05631">
    <property type="entry name" value="MFS_5"/>
    <property type="match status" value="1"/>
</dbReference>
<feature type="compositionally biased region" description="Basic and acidic residues" evidence="12">
    <location>
        <begin position="32"/>
        <end position="45"/>
    </location>
</feature>
<feature type="transmembrane region" description="Helical" evidence="13">
    <location>
        <begin position="133"/>
        <end position="151"/>
    </location>
</feature>
<dbReference type="InterPro" id="IPR008509">
    <property type="entry name" value="MOT2/MFSD5"/>
</dbReference>
<keyword evidence="5" id="KW-1003">Cell membrane</keyword>
<protein>
    <recommendedName>
        <fullName evidence="3">Molybdate-anion transporter</fullName>
    </recommendedName>
    <alternativeName>
        <fullName evidence="10">Major facilitator superfamily domain-containing protein 5</fullName>
    </alternativeName>
    <alternativeName>
        <fullName evidence="11">Molybdate transporter 2 homolog</fullName>
    </alternativeName>
</protein>
<dbReference type="GO" id="GO:0006811">
    <property type="term" value="P:monoatomic ion transport"/>
    <property type="evidence" value="ECO:0007669"/>
    <property type="project" value="UniProtKB-KW"/>
</dbReference>
<evidence type="ECO:0000256" key="1">
    <source>
        <dbReference type="ARBA" id="ARBA00003019"/>
    </source>
</evidence>
<evidence type="ECO:0000256" key="8">
    <source>
        <dbReference type="ARBA" id="ARBA00023065"/>
    </source>
</evidence>
<dbReference type="OrthoDB" id="263957at2759"/>
<dbReference type="CDD" id="cd17487">
    <property type="entry name" value="MFS_MFSD5_like"/>
    <property type="match status" value="1"/>
</dbReference>
<comment type="function">
    <text evidence="1">Mediates high-affinity intracellular uptake of the rare oligo-element molybdenum.</text>
</comment>
<feature type="transmembrane region" description="Helical" evidence="13">
    <location>
        <begin position="102"/>
        <end position="121"/>
    </location>
</feature>
<evidence type="ECO:0000256" key="4">
    <source>
        <dbReference type="ARBA" id="ARBA00022448"/>
    </source>
</evidence>
<feature type="transmembrane region" description="Helical" evidence="13">
    <location>
        <begin position="441"/>
        <end position="464"/>
    </location>
</feature>
<dbReference type="Gene3D" id="1.20.1250.20">
    <property type="entry name" value="MFS general substrate transporter like domains"/>
    <property type="match status" value="1"/>
</dbReference>
<dbReference type="SUPFAM" id="SSF103473">
    <property type="entry name" value="MFS general substrate transporter"/>
    <property type="match status" value="1"/>
</dbReference>
<keyword evidence="6 13" id="KW-0812">Transmembrane</keyword>
<accession>A0A8H6WNQ9</accession>
<dbReference type="GO" id="GO:0005886">
    <property type="term" value="C:plasma membrane"/>
    <property type="evidence" value="ECO:0007669"/>
    <property type="project" value="UniProtKB-SubCell"/>
</dbReference>
<reference evidence="14" key="1">
    <citation type="submission" date="2020-05" db="EMBL/GenBank/DDBJ databases">
        <title>Mycena genomes resolve the evolution of fungal bioluminescence.</title>
        <authorList>
            <person name="Tsai I.J."/>
        </authorList>
    </citation>
    <scope>NUCLEOTIDE SEQUENCE</scope>
    <source>
        <strain evidence="14">110903Hualien_Pintung</strain>
    </source>
</reference>
<evidence type="ECO:0000256" key="6">
    <source>
        <dbReference type="ARBA" id="ARBA00022692"/>
    </source>
</evidence>
<dbReference type="Proteomes" id="UP000613580">
    <property type="component" value="Unassembled WGS sequence"/>
</dbReference>
<feature type="transmembrane region" description="Helical" evidence="13">
    <location>
        <begin position="282"/>
        <end position="304"/>
    </location>
</feature>
<evidence type="ECO:0000256" key="10">
    <source>
        <dbReference type="ARBA" id="ARBA00030646"/>
    </source>
</evidence>
<evidence type="ECO:0000256" key="13">
    <source>
        <dbReference type="SAM" id="Phobius"/>
    </source>
</evidence>
<feature type="transmembrane region" description="Helical" evidence="13">
    <location>
        <begin position="200"/>
        <end position="218"/>
    </location>
</feature>
<organism evidence="14 15">
    <name type="scientific">Mycena chlorophos</name>
    <name type="common">Agaric fungus</name>
    <name type="synonym">Agaricus chlorophos</name>
    <dbReference type="NCBI Taxonomy" id="658473"/>
    <lineage>
        <taxon>Eukaryota</taxon>
        <taxon>Fungi</taxon>
        <taxon>Dikarya</taxon>
        <taxon>Basidiomycota</taxon>
        <taxon>Agaricomycotina</taxon>
        <taxon>Agaricomycetes</taxon>
        <taxon>Agaricomycetidae</taxon>
        <taxon>Agaricales</taxon>
        <taxon>Marasmiineae</taxon>
        <taxon>Mycenaceae</taxon>
        <taxon>Mycena</taxon>
    </lineage>
</organism>